<dbReference type="SUPFAM" id="SSF51197">
    <property type="entry name" value="Clavaminate synthase-like"/>
    <property type="match status" value="1"/>
</dbReference>
<sequence length="473" mass="53212">MTPIKPFSPTETRRILHHLQQPAVFPNMTCGWPALHWTAEHLSGCLNDRPVRFRLGRKEETNTPLFETRCSYIKATVAQFLHWTRGQMDVGPFSEYSHSEYWAYADYKYIAMLFHDQPFMFEDVKWSEFGFEGRDGKESTLWIGTEGANTPCHLDTYGFNLVLQVQGRKCWHLFPPEDTANLYPTRIPYEESSVFSRVDVLHPDLKRFPEFRSARAHIVTLQPGQVLFVPRHWWHYVESVDPITVSVNTWIELEVDDVARVTEAVTKTVVCAIKSAQGDDNTDEWLNPTEEDKASHSENLQYLNLAVSACAPRKRSLSPDKLTSDLKDAHAAKRGSSEQAKTNRDGAETSAALSAPFGPRLLPVRCQQDEPKKADPKDDETNTSRNRAVASQEDCAVCSGGAAGTKSASLQLGKRACDRAAQEHGTSEDCAENNKGPGLPPITTNDLLDCLVHPDIISRVTELLLERHRGDHL</sequence>
<dbReference type="InterPro" id="IPR003347">
    <property type="entry name" value="JmjC_dom"/>
</dbReference>
<dbReference type="Gene3D" id="2.60.120.650">
    <property type="entry name" value="Cupin"/>
    <property type="match status" value="1"/>
</dbReference>
<dbReference type="PANTHER" id="PTHR12461">
    <property type="entry name" value="HYPOXIA-INDUCIBLE FACTOR 1 ALPHA INHIBITOR-RELATED"/>
    <property type="match status" value="1"/>
</dbReference>
<feature type="region of interest" description="Disordered" evidence="4">
    <location>
        <begin position="316"/>
        <end position="388"/>
    </location>
</feature>
<reference evidence="6" key="1">
    <citation type="submission" date="2025-08" db="UniProtKB">
        <authorList>
            <consortium name="Ensembl"/>
        </authorList>
    </citation>
    <scope>IDENTIFICATION</scope>
</reference>
<feature type="compositionally biased region" description="Basic and acidic residues" evidence="4">
    <location>
        <begin position="322"/>
        <end position="331"/>
    </location>
</feature>
<evidence type="ECO:0000313" key="6">
    <source>
        <dbReference type="Ensembl" id="ENSKMAP00000006797.1"/>
    </source>
</evidence>
<dbReference type="Ensembl" id="ENSKMAT00000006909.1">
    <property type="protein sequence ID" value="ENSKMAP00000006797.1"/>
    <property type="gene ID" value="ENSKMAG00000005138.1"/>
</dbReference>
<dbReference type="OMA" id="QRMMSKS"/>
<name>A0A3Q3EYZ1_KRYMA</name>
<dbReference type="InterPro" id="IPR041667">
    <property type="entry name" value="Cupin_8"/>
</dbReference>
<dbReference type="GeneID" id="108238835"/>
<dbReference type="FunFam" id="2.60.120.650:FF:000018">
    <property type="entry name" value="HSPB1-associated protein 1 homolog"/>
    <property type="match status" value="1"/>
</dbReference>
<keyword evidence="2" id="KW-0963">Cytoplasm</keyword>
<dbReference type="KEGG" id="kmr:108238835"/>
<dbReference type="AlphaFoldDB" id="A0A3Q3EYZ1"/>
<dbReference type="STRING" id="37003.ENSKMAP00000006797"/>
<feature type="compositionally biased region" description="Basic and acidic residues" evidence="4">
    <location>
        <begin position="367"/>
        <end position="382"/>
    </location>
</feature>
<evidence type="ECO:0000256" key="3">
    <source>
        <dbReference type="ARBA" id="ARBA00037342"/>
    </source>
</evidence>
<dbReference type="OrthoDB" id="47172at2759"/>
<dbReference type="RefSeq" id="XP_017276638.1">
    <property type="nucleotide sequence ID" value="XM_017421149.3"/>
</dbReference>
<dbReference type="PANTHER" id="PTHR12461:SF43">
    <property type="entry name" value="HSPB1-ASSOCIATED PROTEIN 1"/>
    <property type="match status" value="1"/>
</dbReference>
<evidence type="ECO:0000256" key="2">
    <source>
        <dbReference type="ARBA" id="ARBA00022490"/>
    </source>
</evidence>
<keyword evidence="7" id="KW-1185">Reference proteome</keyword>
<comment type="subcellular location">
    <subcellularLocation>
        <location evidence="1">Cytoplasm</location>
    </subcellularLocation>
</comment>
<feature type="domain" description="JmjC" evidence="5">
    <location>
        <begin position="106"/>
        <end position="266"/>
    </location>
</feature>
<evidence type="ECO:0000313" key="7">
    <source>
        <dbReference type="Proteomes" id="UP000264800"/>
    </source>
</evidence>
<dbReference type="Pfam" id="PF13621">
    <property type="entry name" value="Cupin_8"/>
    <property type="match status" value="1"/>
</dbReference>
<accession>A0A3Q3EYZ1</accession>
<organism evidence="6 7">
    <name type="scientific">Kryptolebias marmoratus</name>
    <name type="common">Mangrove killifish</name>
    <name type="synonym">Rivulus marmoratus</name>
    <dbReference type="NCBI Taxonomy" id="37003"/>
    <lineage>
        <taxon>Eukaryota</taxon>
        <taxon>Metazoa</taxon>
        <taxon>Chordata</taxon>
        <taxon>Craniata</taxon>
        <taxon>Vertebrata</taxon>
        <taxon>Euteleostomi</taxon>
        <taxon>Actinopterygii</taxon>
        <taxon>Neopterygii</taxon>
        <taxon>Teleostei</taxon>
        <taxon>Neoteleostei</taxon>
        <taxon>Acanthomorphata</taxon>
        <taxon>Ovalentaria</taxon>
        <taxon>Atherinomorphae</taxon>
        <taxon>Cyprinodontiformes</taxon>
        <taxon>Rivulidae</taxon>
        <taxon>Kryptolebias</taxon>
    </lineage>
</organism>
<dbReference type="Proteomes" id="UP000264800">
    <property type="component" value="Unplaced"/>
</dbReference>
<dbReference type="CTD" id="79663"/>
<dbReference type="SMART" id="SM00558">
    <property type="entry name" value="JmjC"/>
    <property type="match status" value="1"/>
</dbReference>
<proteinExistence type="predicted"/>
<dbReference type="GO" id="GO:0005737">
    <property type="term" value="C:cytoplasm"/>
    <property type="evidence" value="ECO:0007669"/>
    <property type="project" value="UniProtKB-SubCell"/>
</dbReference>
<reference evidence="6" key="2">
    <citation type="submission" date="2025-09" db="UniProtKB">
        <authorList>
            <consortium name="Ensembl"/>
        </authorList>
    </citation>
    <scope>IDENTIFICATION</scope>
</reference>
<evidence type="ECO:0000259" key="5">
    <source>
        <dbReference type="PROSITE" id="PS51184"/>
    </source>
</evidence>
<evidence type="ECO:0000256" key="1">
    <source>
        <dbReference type="ARBA" id="ARBA00004496"/>
    </source>
</evidence>
<comment type="function">
    <text evidence="3">May play a role in cellular stress response.</text>
</comment>
<dbReference type="PROSITE" id="PS51184">
    <property type="entry name" value="JMJC"/>
    <property type="match status" value="1"/>
</dbReference>
<dbReference type="GeneTree" id="ENSGT00940000159893"/>
<evidence type="ECO:0000256" key="4">
    <source>
        <dbReference type="SAM" id="MobiDB-lite"/>
    </source>
</evidence>
<protein>
    <submittedName>
        <fullName evidence="6">Hspb associated protein 1</fullName>
    </submittedName>
</protein>